<feature type="transmembrane region" description="Helical" evidence="1">
    <location>
        <begin position="12"/>
        <end position="35"/>
    </location>
</feature>
<organism evidence="2 3">
    <name type="scientific">Candidatus Curtissbacteria bacterium RIFCSPHIGHO2_02_FULL_42_15</name>
    <dbReference type="NCBI Taxonomy" id="1797716"/>
    <lineage>
        <taxon>Bacteria</taxon>
        <taxon>Candidatus Curtissiibacteriota</taxon>
    </lineage>
</organism>
<feature type="transmembrane region" description="Helical" evidence="1">
    <location>
        <begin position="84"/>
        <end position="106"/>
    </location>
</feature>
<evidence type="ECO:0000313" key="2">
    <source>
        <dbReference type="EMBL" id="OGD91296.1"/>
    </source>
</evidence>
<feature type="transmembrane region" description="Helical" evidence="1">
    <location>
        <begin position="47"/>
        <end position="72"/>
    </location>
</feature>
<dbReference type="STRING" id="1797716.A3D07_01385"/>
<dbReference type="Proteomes" id="UP000177124">
    <property type="component" value="Unassembled WGS sequence"/>
</dbReference>
<keyword evidence="1" id="KW-1133">Transmembrane helix</keyword>
<dbReference type="AlphaFoldDB" id="A0A1F5GHG3"/>
<keyword evidence="1" id="KW-0812">Transmembrane</keyword>
<accession>A0A1F5GHG3</accession>
<proteinExistence type="predicted"/>
<comment type="caution">
    <text evidence="2">The sequence shown here is derived from an EMBL/GenBank/DDBJ whole genome shotgun (WGS) entry which is preliminary data.</text>
</comment>
<dbReference type="EMBL" id="MFBF01000018">
    <property type="protein sequence ID" value="OGD91296.1"/>
    <property type="molecule type" value="Genomic_DNA"/>
</dbReference>
<keyword evidence="1" id="KW-0472">Membrane</keyword>
<protein>
    <submittedName>
        <fullName evidence="2">Uncharacterized protein</fullName>
    </submittedName>
</protein>
<sequence length="109" mass="11886">MFKALEKEKPTTIGLCQSLGVTVYCGLVALLFNFLTKAIPSGPGFFGFFFMLILLVFSAAITGTMVFGYPAYLALVKNKIKEALTILAFTLLYSLVIIFITAIFIISLA</sequence>
<gene>
    <name evidence="2" type="ORF">A3D07_01385</name>
</gene>
<name>A0A1F5GHG3_9BACT</name>
<evidence type="ECO:0000313" key="3">
    <source>
        <dbReference type="Proteomes" id="UP000177124"/>
    </source>
</evidence>
<reference evidence="2 3" key="1">
    <citation type="journal article" date="2016" name="Nat. Commun.">
        <title>Thousands of microbial genomes shed light on interconnected biogeochemical processes in an aquifer system.</title>
        <authorList>
            <person name="Anantharaman K."/>
            <person name="Brown C.T."/>
            <person name="Hug L.A."/>
            <person name="Sharon I."/>
            <person name="Castelle C.J."/>
            <person name="Probst A.J."/>
            <person name="Thomas B.C."/>
            <person name="Singh A."/>
            <person name="Wilkins M.J."/>
            <person name="Karaoz U."/>
            <person name="Brodie E.L."/>
            <person name="Williams K.H."/>
            <person name="Hubbard S.S."/>
            <person name="Banfield J.F."/>
        </authorList>
    </citation>
    <scope>NUCLEOTIDE SEQUENCE [LARGE SCALE GENOMIC DNA]</scope>
</reference>
<evidence type="ECO:0000256" key="1">
    <source>
        <dbReference type="SAM" id="Phobius"/>
    </source>
</evidence>